<protein>
    <submittedName>
        <fullName evidence="1">Uncharacterized protein</fullName>
    </submittedName>
</protein>
<dbReference type="KEGG" id="hli:HLI_21175"/>
<proteinExistence type="predicted"/>
<organism evidence="1 2">
    <name type="scientific">Halobacillus litoralis</name>
    <dbReference type="NCBI Taxonomy" id="45668"/>
    <lineage>
        <taxon>Bacteria</taxon>
        <taxon>Bacillati</taxon>
        <taxon>Bacillota</taxon>
        <taxon>Bacilli</taxon>
        <taxon>Bacillales</taxon>
        <taxon>Bacillaceae</taxon>
        <taxon>Halobacillus</taxon>
    </lineage>
</organism>
<keyword evidence="1" id="KW-0614">Plasmid</keyword>
<evidence type="ECO:0000313" key="1">
    <source>
        <dbReference type="EMBL" id="QAS54772.1"/>
    </source>
</evidence>
<accession>A0A410MJ66</accession>
<geneLocation type="plasmid" evidence="2">
    <name>pldw-31</name>
</geneLocation>
<dbReference type="Proteomes" id="UP000287756">
    <property type="component" value="Plasmid pLDW-31"/>
</dbReference>
<reference evidence="1 2" key="1">
    <citation type="submission" date="2018-01" db="EMBL/GenBank/DDBJ databases">
        <title>The whole genome sequencing and assembly of Halobacillus litoralis ERB031 strain.</title>
        <authorList>
            <person name="Lee S.-J."/>
            <person name="Park M.-K."/>
            <person name="Kim J.-Y."/>
            <person name="Lee Y.-J."/>
            <person name="Yi H."/>
            <person name="Bahn Y.-S."/>
            <person name="Kim J.F."/>
            <person name="Lee D.-W."/>
        </authorList>
    </citation>
    <scope>NUCLEOTIDE SEQUENCE [LARGE SCALE GENOMIC DNA]</scope>
    <source>
        <strain evidence="1 2">ERB 031</strain>
        <plasmid evidence="2">pldw-31</plasmid>
    </source>
</reference>
<gene>
    <name evidence="1" type="ORF">HLI_21175</name>
</gene>
<evidence type="ECO:0000313" key="2">
    <source>
        <dbReference type="Proteomes" id="UP000287756"/>
    </source>
</evidence>
<name>A0A410MJ66_9BACI</name>
<dbReference type="AlphaFoldDB" id="A0A410MJ66"/>
<sequence>MANFVNNNQNATNITFNQADVININTWNTDVNVEMMEKELNDLTETFPTHSDRIDMLREVIEELRNEKGNVKGKTFEKLGTAASLLSAIPLMQYAPDVIKFIHDVVPPEILVNIQL</sequence>
<dbReference type="EMBL" id="CP026119">
    <property type="protein sequence ID" value="QAS54772.1"/>
    <property type="molecule type" value="Genomic_DNA"/>
</dbReference>
<dbReference type="RefSeq" id="WP_128527001.1">
    <property type="nucleotide sequence ID" value="NZ_CP026119.1"/>
</dbReference>